<feature type="transmembrane region" description="Helical" evidence="1">
    <location>
        <begin position="100"/>
        <end position="120"/>
    </location>
</feature>
<evidence type="ECO:0000313" key="2">
    <source>
        <dbReference type="EMBL" id="REC78410.1"/>
    </source>
</evidence>
<evidence type="ECO:0000313" key="3">
    <source>
        <dbReference type="Proteomes" id="UP000256491"/>
    </source>
</evidence>
<dbReference type="EMBL" id="QNUF01000002">
    <property type="protein sequence ID" value="REC78410.1"/>
    <property type="molecule type" value="Genomic_DNA"/>
</dbReference>
<feature type="transmembrane region" description="Helical" evidence="1">
    <location>
        <begin position="12"/>
        <end position="30"/>
    </location>
</feature>
<proteinExistence type="predicted"/>
<name>A0ABX9IQJ6_9FLAO</name>
<keyword evidence="1" id="KW-0472">Membrane</keyword>
<keyword evidence="1" id="KW-1133">Transmembrane helix</keyword>
<protein>
    <submittedName>
        <fullName evidence="2">Uncharacterized protein</fullName>
    </submittedName>
</protein>
<feature type="transmembrane region" description="Helical" evidence="1">
    <location>
        <begin position="36"/>
        <end position="54"/>
    </location>
</feature>
<reference evidence="2 3" key="1">
    <citation type="journal article" date="2010" name="Syst. Appl. Microbiol.">
        <title>Four new species of Chryseobacterium from the rhizosphere of coastal sand dune plants, Chryseobacterium elymi sp. nov., Chryseobacterium hagamense sp. nov., Chryseobacterium lathyri sp. nov. and Chryseobacterium rhizosphaerae sp. nov.</title>
        <authorList>
            <person name="Cho S.H."/>
            <person name="Lee K.S."/>
            <person name="Shin D.S."/>
            <person name="Han J.H."/>
            <person name="Park K.S."/>
            <person name="Lee C.H."/>
            <person name="Park K.H."/>
            <person name="Kim S.B."/>
        </authorList>
    </citation>
    <scope>NUCLEOTIDE SEQUENCE [LARGE SCALE GENOMIC DNA]</scope>
    <source>
        <strain evidence="2 3">KCTC 22548</strain>
    </source>
</reference>
<feature type="transmembrane region" description="Helical" evidence="1">
    <location>
        <begin position="61"/>
        <end position="80"/>
    </location>
</feature>
<accession>A0ABX9IQJ6</accession>
<comment type="caution">
    <text evidence="2">The sequence shown here is derived from an EMBL/GenBank/DDBJ whole genome shotgun (WGS) entry which is preliminary data.</text>
</comment>
<sequence>MNKSKFKSVVFYYFLILLLSELLLFNIYSISVSNNWFILLPIGIQLLLLVLVFSKYSKIKLLLKIWSLIFLIIAPIMQILGKLLKDASYDYQFFDAKVYIVPFLMLIIGIFVFYFTSLTVKTNDNNNQNPG</sequence>
<organism evidence="2 3">
    <name type="scientific">Chryseobacterium rhizosphaerae</name>
    <dbReference type="NCBI Taxonomy" id="395937"/>
    <lineage>
        <taxon>Bacteria</taxon>
        <taxon>Pseudomonadati</taxon>
        <taxon>Bacteroidota</taxon>
        <taxon>Flavobacteriia</taxon>
        <taxon>Flavobacteriales</taxon>
        <taxon>Weeksellaceae</taxon>
        <taxon>Chryseobacterium group</taxon>
        <taxon>Chryseobacterium</taxon>
    </lineage>
</organism>
<gene>
    <name evidence="2" type="ORF">DRF57_02965</name>
</gene>
<keyword evidence="3" id="KW-1185">Reference proteome</keyword>
<dbReference type="Proteomes" id="UP000256491">
    <property type="component" value="Unassembled WGS sequence"/>
</dbReference>
<keyword evidence="1" id="KW-0812">Transmembrane</keyword>
<evidence type="ECO:0000256" key="1">
    <source>
        <dbReference type="SAM" id="Phobius"/>
    </source>
</evidence>